<proteinExistence type="predicted"/>
<gene>
    <name evidence="3" type="ORF">POL68_13860</name>
</gene>
<sequence length="174" mass="18485">MAKYLFLAFVVVPFLDLYLLVGIGRHLGLLPTLALVVGMGLVGASLARREGLRVVRRWQEAMAQGRPPEEGILSGALVLLGGLLLVLPGVISDVAGLILLIPAVRRGIAARLRRSLERGMRNGSVRVTSVGWGGFRGPGAPAEPVPRSAPREASPVSRLPGEVDAEFTEEKPRG</sequence>
<evidence type="ECO:0000256" key="1">
    <source>
        <dbReference type="SAM" id="MobiDB-lite"/>
    </source>
</evidence>
<evidence type="ECO:0000313" key="4">
    <source>
        <dbReference type="Proteomes" id="UP001221838"/>
    </source>
</evidence>
<organism evidence="3 4">
    <name type="scientific">Stigmatella ashevillensis</name>
    <dbReference type="NCBI Taxonomy" id="2995309"/>
    <lineage>
        <taxon>Bacteria</taxon>
        <taxon>Pseudomonadati</taxon>
        <taxon>Myxococcota</taxon>
        <taxon>Myxococcia</taxon>
        <taxon>Myxococcales</taxon>
        <taxon>Cystobacterineae</taxon>
        <taxon>Archangiaceae</taxon>
        <taxon>Stigmatella</taxon>
    </lineage>
</organism>
<evidence type="ECO:0000313" key="3">
    <source>
        <dbReference type="EMBL" id="MDC0709551.1"/>
    </source>
</evidence>
<dbReference type="Pfam" id="PF04186">
    <property type="entry name" value="FxsA"/>
    <property type="match status" value="1"/>
</dbReference>
<comment type="caution">
    <text evidence="3">The sequence shown here is derived from an EMBL/GenBank/DDBJ whole genome shotgun (WGS) entry which is preliminary data.</text>
</comment>
<feature type="region of interest" description="Disordered" evidence="1">
    <location>
        <begin position="136"/>
        <end position="174"/>
    </location>
</feature>
<dbReference type="NCBIfam" id="NF008528">
    <property type="entry name" value="PRK11463.1-2"/>
    <property type="match status" value="1"/>
</dbReference>
<dbReference type="PANTHER" id="PTHR35335">
    <property type="entry name" value="UPF0716 PROTEIN FXSA"/>
    <property type="match status" value="1"/>
</dbReference>
<keyword evidence="4" id="KW-1185">Reference proteome</keyword>
<feature type="transmembrane region" description="Helical" evidence="2">
    <location>
        <begin position="5"/>
        <end position="23"/>
    </location>
</feature>
<evidence type="ECO:0000256" key="2">
    <source>
        <dbReference type="SAM" id="Phobius"/>
    </source>
</evidence>
<reference evidence="3 4" key="1">
    <citation type="submission" date="2022-11" db="EMBL/GenBank/DDBJ databases">
        <title>Minimal conservation of predation-associated metabolite biosynthetic gene clusters underscores biosynthetic potential of Myxococcota including descriptions for ten novel species: Archangium lansinium sp. nov., Myxococcus landrumus sp. nov., Nannocystis bai.</title>
        <authorList>
            <person name="Ahearne A."/>
            <person name="Stevens C."/>
            <person name="Dowd S."/>
        </authorList>
    </citation>
    <scope>NUCLEOTIDE SEQUENCE [LARGE SCALE GENOMIC DNA]</scope>
    <source>
        <strain evidence="3 4">NCWAL01</strain>
    </source>
</reference>
<accession>A0ABT5D7L4</accession>
<keyword evidence="2" id="KW-1133">Transmembrane helix</keyword>
<dbReference type="PANTHER" id="PTHR35335:SF1">
    <property type="entry name" value="UPF0716 PROTEIN FXSA"/>
    <property type="match status" value="1"/>
</dbReference>
<keyword evidence="2" id="KW-0472">Membrane</keyword>
<dbReference type="RefSeq" id="WP_272138195.1">
    <property type="nucleotide sequence ID" value="NZ_JAQNDM010000002.1"/>
</dbReference>
<protein>
    <submittedName>
        <fullName evidence="3">FxsA family protein</fullName>
    </submittedName>
</protein>
<dbReference type="InterPro" id="IPR007313">
    <property type="entry name" value="FxsA"/>
</dbReference>
<dbReference type="EMBL" id="JAQNDM010000002">
    <property type="protein sequence ID" value="MDC0709551.1"/>
    <property type="molecule type" value="Genomic_DNA"/>
</dbReference>
<keyword evidence="2" id="KW-0812">Transmembrane</keyword>
<name>A0ABT5D7L4_9BACT</name>
<feature type="transmembrane region" description="Helical" evidence="2">
    <location>
        <begin position="71"/>
        <end position="88"/>
    </location>
</feature>
<dbReference type="Proteomes" id="UP001221838">
    <property type="component" value="Unassembled WGS sequence"/>
</dbReference>
<feature type="transmembrane region" description="Helical" evidence="2">
    <location>
        <begin position="29"/>
        <end position="47"/>
    </location>
</feature>